<accession>A0A9P8TPR9</accession>
<evidence type="ECO:0000256" key="1">
    <source>
        <dbReference type="SAM" id="MobiDB-lite"/>
    </source>
</evidence>
<dbReference type="Proteomes" id="UP000774326">
    <property type="component" value="Unassembled WGS sequence"/>
</dbReference>
<evidence type="ECO:0000259" key="2">
    <source>
        <dbReference type="Pfam" id="PF08241"/>
    </source>
</evidence>
<comment type="caution">
    <text evidence="3">The sequence shown here is derived from an EMBL/GenBank/DDBJ whole genome shotgun (WGS) entry which is preliminary data.</text>
</comment>
<protein>
    <recommendedName>
        <fullName evidence="2">Methyltransferase type 11 domain-containing protein</fullName>
    </recommendedName>
</protein>
<evidence type="ECO:0000313" key="3">
    <source>
        <dbReference type="EMBL" id="KAH3686525.1"/>
    </source>
</evidence>
<dbReference type="CDD" id="cd02440">
    <property type="entry name" value="AdoMet_MTases"/>
    <property type="match status" value="1"/>
</dbReference>
<evidence type="ECO:0000313" key="4">
    <source>
        <dbReference type="Proteomes" id="UP000774326"/>
    </source>
</evidence>
<reference evidence="3" key="2">
    <citation type="submission" date="2021-01" db="EMBL/GenBank/DDBJ databases">
        <authorList>
            <person name="Schikora-Tamarit M.A."/>
        </authorList>
    </citation>
    <scope>NUCLEOTIDE SEQUENCE</scope>
    <source>
        <strain evidence="3">CBS2887</strain>
    </source>
</reference>
<feature type="region of interest" description="Disordered" evidence="1">
    <location>
        <begin position="13"/>
        <end position="50"/>
    </location>
</feature>
<name>A0A9P8TPR9_WICPI</name>
<gene>
    <name evidence="3" type="ORF">WICPIJ_002503</name>
</gene>
<feature type="compositionally biased region" description="Basic residues" evidence="1">
    <location>
        <begin position="34"/>
        <end position="48"/>
    </location>
</feature>
<dbReference type="GO" id="GO:0008757">
    <property type="term" value="F:S-adenosylmethionine-dependent methyltransferase activity"/>
    <property type="evidence" value="ECO:0007669"/>
    <property type="project" value="InterPro"/>
</dbReference>
<dbReference type="Pfam" id="PF08241">
    <property type="entry name" value="Methyltransf_11"/>
    <property type="match status" value="1"/>
</dbReference>
<organism evidence="3 4">
    <name type="scientific">Wickerhamomyces pijperi</name>
    <name type="common">Yeast</name>
    <name type="synonym">Pichia pijperi</name>
    <dbReference type="NCBI Taxonomy" id="599730"/>
    <lineage>
        <taxon>Eukaryota</taxon>
        <taxon>Fungi</taxon>
        <taxon>Dikarya</taxon>
        <taxon>Ascomycota</taxon>
        <taxon>Saccharomycotina</taxon>
        <taxon>Saccharomycetes</taxon>
        <taxon>Phaffomycetales</taxon>
        <taxon>Wickerhamomycetaceae</taxon>
        <taxon>Wickerhamomyces</taxon>
    </lineage>
</organism>
<keyword evidence="4" id="KW-1185">Reference proteome</keyword>
<feature type="domain" description="Methyltransferase type 11" evidence="2">
    <location>
        <begin position="223"/>
        <end position="278"/>
    </location>
</feature>
<dbReference type="OrthoDB" id="10256176at2759"/>
<dbReference type="InterPro" id="IPR013216">
    <property type="entry name" value="Methyltransf_11"/>
</dbReference>
<dbReference type="EMBL" id="JAEUBG010001360">
    <property type="protein sequence ID" value="KAH3686525.1"/>
    <property type="molecule type" value="Genomic_DNA"/>
</dbReference>
<dbReference type="Gene3D" id="3.40.50.150">
    <property type="entry name" value="Vaccinia Virus protein VP39"/>
    <property type="match status" value="1"/>
</dbReference>
<dbReference type="InterPro" id="IPR029063">
    <property type="entry name" value="SAM-dependent_MTases_sf"/>
</dbReference>
<sequence>MYFKYSAALEHSRETPQHLKQIPGPKSFNSKKDRNNKRQVHFNSKRKPVQNPIVQAQNTNTYDRYKKDQKTWALIQRVRQSNKYDDPLTYANERLSSFFDTYDVILRRTTEKKKPKRHGIDLPLIKQAHDEVELNELIDLIGHWSLSALKMISGVEGFLTNKVLLEHFNYEHSGKERMRVFNIQEEFFGQQWSWELAADIPDSDIYDFTFKKELESNFPHVGPTNISAVHVDTLEFIPYPDDYFSLSICYDLWLQLKSNDWVPALKEIRRILKPNCYIHLFLYDFDILNCSNPEYSNFFKRVHRILQKLGIDPWPSKHIHQRLRDAGFQNISYSFISLRKGINTNMGHLLDFVQSYLELIIFDKISNFHMDENDLKEFRDVKKFYHDAVKSGEMVTDFGSGYCMSVFAKKV</sequence>
<dbReference type="AlphaFoldDB" id="A0A9P8TPR9"/>
<dbReference type="SUPFAM" id="SSF53335">
    <property type="entry name" value="S-adenosyl-L-methionine-dependent methyltransferases"/>
    <property type="match status" value="1"/>
</dbReference>
<proteinExistence type="predicted"/>
<reference evidence="3" key="1">
    <citation type="journal article" date="2021" name="Open Biol.">
        <title>Shared evolutionary footprints suggest mitochondrial oxidative damage underlies multiple complex I losses in fungi.</title>
        <authorList>
            <person name="Schikora-Tamarit M.A."/>
            <person name="Marcet-Houben M."/>
            <person name="Nosek J."/>
            <person name="Gabaldon T."/>
        </authorList>
    </citation>
    <scope>NUCLEOTIDE SEQUENCE</scope>
    <source>
        <strain evidence="3">CBS2887</strain>
    </source>
</reference>